<gene>
    <name evidence="4" type="ORF">GCM10010140_44660</name>
</gene>
<proteinExistence type="inferred from homology"/>
<dbReference type="Proteomes" id="UP000611554">
    <property type="component" value="Unassembled WGS sequence"/>
</dbReference>
<protein>
    <recommendedName>
        <fullName evidence="3">CsbD-like domain-containing protein</fullName>
    </recommendedName>
</protein>
<evidence type="ECO:0000313" key="5">
    <source>
        <dbReference type="Proteomes" id="UP000611554"/>
    </source>
</evidence>
<dbReference type="RefSeq" id="WP_189248390.1">
    <property type="nucleotide sequence ID" value="NZ_BMQJ01000011.1"/>
</dbReference>
<evidence type="ECO:0000313" key="4">
    <source>
        <dbReference type="EMBL" id="GGQ09495.1"/>
    </source>
</evidence>
<comment type="similarity">
    <text evidence="1">Belongs to the UPF0337 (CsbD) family.</text>
</comment>
<feature type="region of interest" description="Disordered" evidence="2">
    <location>
        <begin position="1"/>
        <end position="61"/>
    </location>
</feature>
<feature type="domain" description="CsbD-like" evidence="3">
    <location>
        <begin position="3"/>
        <end position="50"/>
    </location>
</feature>
<comment type="caution">
    <text evidence="4">The sequence shown here is derived from an EMBL/GenBank/DDBJ whole genome shotgun (WGS) entry which is preliminary data.</text>
</comment>
<sequence length="61" mass="6561">MTNFDQIKGKARENAGEAVNDDEMAERGRAEHAKGKAKEAAGKAKDKAKKAADDARGRFAE</sequence>
<keyword evidence="5" id="KW-1185">Reference proteome</keyword>
<dbReference type="Gene3D" id="1.10.1470.10">
    <property type="entry name" value="YjbJ"/>
    <property type="match status" value="1"/>
</dbReference>
<evidence type="ECO:0000256" key="2">
    <source>
        <dbReference type="SAM" id="MobiDB-lite"/>
    </source>
</evidence>
<evidence type="ECO:0000259" key="3">
    <source>
        <dbReference type="Pfam" id="PF05532"/>
    </source>
</evidence>
<feature type="compositionally biased region" description="Basic and acidic residues" evidence="2">
    <location>
        <begin position="25"/>
        <end position="61"/>
    </location>
</feature>
<dbReference type="Pfam" id="PF05532">
    <property type="entry name" value="CsbD"/>
    <property type="match status" value="1"/>
</dbReference>
<organism evidence="4 5">
    <name type="scientific">Streptosporangium pseudovulgare</name>
    <dbReference type="NCBI Taxonomy" id="35765"/>
    <lineage>
        <taxon>Bacteria</taxon>
        <taxon>Bacillati</taxon>
        <taxon>Actinomycetota</taxon>
        <taxon>Actinomycetes</taxon>
        <taxon>Streptosporangiales</taxon>
        <taxon>Streptosporangiaceae</taxon>
        <taxon>Streptosporangium</taxon>
    </lineage>
</organism>
<accession>A0ABQ2R567</accession>
<evidence type="ECO:0000256" key="1">
    <source>
        <dbReference type="ARBA" id="ARBA00009129"/>
    </source>
</evidence>
<dbReference type="SUPFAM" id="SSF69047">
    <property type="entry name" value="Hypothetical protein YjbJ"/>
    <property type="match status" value="1"/>
</dbReference>
<dbReference type="InterPro" id="IPR008462">
    <property type="entry name" value="CsbD"/>
</dbReference>
<dbReference type="EMBL" id="BMQJ01000011">
    <property type="protein sequence ID" value="GGQ09495.1"/>
    <property type="molecule type" value="Genomic_DNA"/>
</dbReference>
<name>A0ABQ2R567_9ACTN</name>
<reference evidence="5" key="1">
    <citation type="journal article" date="2019" name="Int. J. Syst. Evol. Microbiol.">
        <title>The Global Catalogue of Microorganisms (GCM) 10K type strain sequencing project: providing services to taxonomists for standard genome sequencing and annotation.</title>
        <authorList>
            <consortium name="The Broad Institute Genomics Platform"/>
            <consortium name="The Broad Institute Genome Sequencing Center for Infectious Disease"/>
            <person name="Wu L."/>
            <person name="Ma J."/>
        </authorList>
    </citation>
    <scope>NUCLEOTIDE SEQUENCE [LARGE SCALE GENOMIC DNA]</scope>
    <source>
        <strain evidence="5">JCM 3115</strain>
    </source>
</reference>
<dbReference type="InterPro" id="IPR036629">
    <property type="entry name" value="YjbJ_sf"/>
</dbReference>